<accession>X1FYB0</accession>
<dbReference type="EMBL" id="BARU01003634">
    <property type="protein sequence ID" value="GAH25768.1"/>
    <property type="molecule type" value="Genomic_DNA"/>
</dbReference>
<dbReference type="AlphaFoldDB" id="X1FYB0"/>
<comment type="caution">
    <text evidence="1">The sequence shown here is derived from an EMBL/GenBank/DDBJ whole genome shotgun (WGS) entry which is preliminary data.</text>
</comment>
<gene>
    <name evidence="1" type="ORF">S03H2_07753</name>
</gene>
<organism evidence="1">
    <name type="scientific">marine sediment metagenome</name>
    <dbReference type="NCBI Taxonomy" id="412755"/>
    <lineage>
        <taxon>unclassified sequences</taxon>
        <taxon>metagenomes</taxon>
        <taxon>ecological metagenomes</taxon>
    </lineage>
</organism>
<name>X1FYB0_9ZZZZ</name>
<proteinExistence type="predicted"/>
<reference evidence="1" key="1">
    <citation type="journal article" date="2014" name="Front. Microbiol.">
        <title>High frequency of phylogenetically diverse reductive dehalogenase-homologous genes in deep subseafloor sedimentary metagenomes.</title>
        <authorList>
            <person name="Kawai M."/>
            <person name="Futagami T."/>
            <person name="Toyoda A."/>
            <person name="Takaki Y."/>
            <person name="Nishi S."/>
            <person name="Hori S."/>
            <person name="Arai W."/>
            <person name="Tsubouchi T."/>
            <person name="Morono Y."/>
            <person name="Uchiyama I."/>
            <person name="Ito T."/>
            <person name="Fujiyama A."/>
            <person name="Inagaki F."/>
            <person name="Takami H."/>
        </authorList>
    </citation>
    <scope>NUCLEOTIDE SEQUENCE</scope>
    <source>
        <strain evidence="1">Expedition CK06-06</strain>
    </source>
</reference>
<evidence type="ECO:0000313" key="1">
    <source>
        <dbReference type="EMBL" id="GAH25768.1"/>
    </source>
</evidence>
<protein>
    <submittedName>
        <fullName evidence="1">Uncharacterized protein</fullName>
    </submittedName>
</protein>
<sequence length="54" mass="6154">MIVIMKLSNGKKVYISGREITTDEAHEIIISLTETWGTDFEKQDLRDRAIVCGK</sequence>